<sequence length="162" mass="18224">MKKINSIRIRAACAEDESIWRDMWESYNVFYGAKVPEDITTSTWSALIDPKSSIKALLVLDGSGVIGFANYVLHSYTWSSSLACLMDDLFVVPEARGKGAGKLLLQRIIDMAKENGWTRVYWMTREGNDTARSLYNKFCKVDGFVRYTINLDGIYPSGGNSK</sequence>
<dbReference type="Pfam" id="PF00583">
    <property type="entry name" value="Acetyltransf_1"/>
    <property type="match status" value="1"/>
</dbReference>
<protein>
    <submittedName>
        <fullName evidence="4">GNAT family N-acetyltransferase</fullName>
    </submittedName>
</protein>
<dbReference type="PROSITE" id="PS51186">
    <property type="entry name" value="GNAT"/>
    <property type="match status" value="1"/>
</dbReference>
<dbReference type="AlphaFoldDB" id="A0A949TWE5"/>
<keyword evidence="5" id="KW-1185">Reference proteome</keyword>
<keyword evidence="1" id="KW-0808">Transferase</keyword>
<feature type="domain" description="N-acetyltransferase" evidence="3">
    <location>
        <begin position="7"/>
        <end position="162"/>
    </location>
</feature>
<evidence type="ECO:0000256" key="1">
    <source>
        <dbReference type="ARBA" id="ARBA00022679"/>
    </source>
</evidence>
<comment type="caution">
    <text evidence="4">The sequence shown here is derived from an EMBL/GenBank/DDBJ whole genome shotgun (WGS) entry which is preliminary data.</text>
</comment>
<reference evidence="4" key="1">
    <citation type="submission" date="2020-12" db="EMBL/GenBank/DDBJ databases">
        <title>Clostridium thailandense sp. nov., a novel acetogenic bacterium isolated from peat land soil in Thailand.</title>
        <authorList>
            <person name="Chaikitkaew S."/>
            <person name="Birkeland N.K."/>
        </authorList>
    </citation>
    <scope>NUCLEOTIDE SEQUENCE</scope>
    <source>
        <strain evidence="4">PL3</strain>
    </source>
</reference>
<evidence type="ECO:0000313" key="4">
    <source>
        <dbReference type="EMBL" id="MBV7273713.1"/>
    </source>
</evidence>
<dbReference type="RefSeq" id="WP_218320782.1">
    <property type="nucleotide sequence ID" value="NZ_JAEEGC010000053.1"/>
</dbReference>
<accession>A0A949TWE5</accession>
<dbReference type="EMBL" id="JAEEGC010000053">
    <property type="protein sequence ID" value="MBV7273713.1"/>
    <property type="molecule type" value="Genomic_DNA"/>
</dbReference>
<gene>
    <name evidence="4" type="ORF">I6U48_12415</name>
</gene>
<proteinExistence type="predicted"/>
<name>A0A949TWE5_9CLOT</name>
<dbReference type="InterPro" id="IPR051016">
    <property type="entry name" value="Diverse_Substrate_AcTransf"/>
</dbReference>
<keyword evidence="2" id="KW-0012">Acyltransferase</keyword>
<dbReference type="PANTHER" id="PTHR10545:SF42">
    <property type="entry name" value="ACETYLTRANSFERASE"/>
    <property type="match status" value="1"/>
</dbReference>
<dbReference type="Proteomes" id="UP000694308">
    <property type="component" value="Unassembled WGS sequence"/>
</dbReference>
<evidence type="ECO:0000259" key="3">
    <source>
        <dbReference type="PROSITE" id="PS51186"/>
    </source>
</evidence>
<dbReference type="PANTHER" id="PTHR10545">
    <property type="entry name" value="DIAMINE N-ACETYLTRANSFERASE"/>
    <property type="match status" value="1"/>
</dbReference>
<dbReference type="InterPro" id="IPR000182">
    <property type="entry name" value="GNAT_dom"/>
</dbReference>
<organism evidence="4 5">
    <name type="scientific">Clostridium thailandense</name>
    <dbReference type="NCBI Taxonomy" id="2794346"/>
    <lineage>
        <taxon>Bacteria</taxon>
        <taxon>Bacillati</taxon>
        <taxon>Bacillota</taxon>
        <taxon>Clostridia</taxon>
        <taxon>Eubacteriales</taxon>
        <taxon>Clostridiaceae</taxon>
        <taxon>Clostridium</taxon>
    </lineage>
</organism>
<evidence type="ECO:0000256" key="2">
    <source>
        <dbReference type="ARBA" id="ARBA00023315"/>
    </source>
</evidence>
<dbReference type="CDD" id="cd04301">
    <property type="entry name" value="NAT_SF"/>
    <property type="match status" value="1"/>
</dbReference>
<evidence type="ECO:0000313" key="5">
    <source>
        <dbReference type="Proteomes" id="UP000694308"/>
    </source>
</evidence>
<dbReference type="GO" id="GO:0008080">
    <property type="term" value="F:N-acetyltransferase activity"/>
    <property type="evidence" value="ECO:0007669"/>
    <property type="project" value="TreeGrafter"/>
</dbReference>